<evidence type="ECO:0000256" key="8">
    <source>
        <dbReference type="ARBA" id="ARBA00022553"/>
    </source>
</evidence>
<dbReference type="InterPro" id="IPR000571">
    <property type="entry name" value="Znf_CCCH"/>
</dbReference>
<dbReference type="InterPro" id="IPR012677">
    <property type="entry name" value="Nucleotide-bd_a/b_plait_sf"/>
</dbReference>
<evidence type="ECO:0000256" key="25">
    <source>
        <dbReference type="PROSITE-ProRule" id="PRU00176"/>
    </source>
</evidence>
<feature type="region of interest" description="Disordered" evidence="27">
    <location>
        <begin position="256"/>
        <end position="366"/>
    </location>
</feature>
<evidence type="ECO:0000256" key="12">
    <source>
        <dbReference type="ARBA" id="ARBA00022786"/>
    </source>
</evidence>
<evidence type="ECO:0000256" key="19">
    <source>
        <dbReference type="ARBA" id="ARBA00062432"/>
    </source>
</evidence>
<evidence type="ECO:0000259" key="29">
    <source>
        <dbReference type="PROSITE" id="PS50102"/>
    </source>
</evidence>
<name>A0A7J7JE38_BUGNE</name>
<evidence type="ECO:0000256" key="13">
    <source>
        <dbReference type="ARBA" id="ARBA00022833"/>
    </source>
</evidence>
<proteinExistence type="predicted"/>
<dbReference type="PROSITE" id="PS50089">
    <property type="entry name" value="ZF_RING_2"/>
    <property type="match status" value="1"/>
</dbReference>
<dbReference type="EMBL" id="VXIV02002655">
    <property type="protein sequence ID" value="KAF6023871.1"/>
    <property type="molecule type" value="Genomic_DNA"/>
</dbReference>
<feature type="domain" description="RRM" evidence="29">
    <location>
        <begin position="115"/>
        <end position="199"/>
    </location>
</feature>
<evidence type="ECO:0000256" key="3">
    <source>
        <dbReference type="ARBA" id="ARBA00004496"/>
    </source>
</evidence>
<evidence type="ECO:0000256" key="1">
    <source>
        <dbReference type="ARBA" id="ARBA00000900"/>
    </source>
</evidence>
<evidence type="ECO:0000256" key="24">
    <source>
        <dbReference type="ARBA" id="ARBA00083942"/>
    </source>
</evidence>
<sequence>MEFKVTALFANMPFDENLECPLCMEPLDIDDMNFYPCTCGYQICRFCWHRIRTDENSLCPACRKQYQEDPAEFKPLTEDELTKIKKERRQKDVARKQKAAENRRHLANIRVVQKNLVFVVGLSTRLADTEMLKRQDYFGKYGKILKVVINSSTSYAGAQGPSASAYITYTKPEDCLRAISAVNNLHVDGRTLKASLGTTKYCSHFLKGTQCTKGDCMYLHELGDEEASFTKEEMQAGRHQDYEQKLVDTYLTPLANNTAHTSHNSRTNVGDGVAVNNNNVKNTATSHQRNSNQLGTVNTAKEDSESVTGYGDAVTEAKQSRNGVSHSPSNSSVSKMNGRSRSSPSSSCSTTSNPRTPTPESAPNLSPLPLVALSEEKPSATTNHIETVPTSKSLLVARKLPFSDSPDLQTPLENTVHQQTSTKEINSHYESENGGLISAPSQSGAPQIHGFASGAYPGTYRDSGVNPLPSDWHTSLDQAAAVASDDDLGFDPFVESNKGLADMLAENDSGQRMSPSVGYYSTGLPMHVPIHRPPPGVAALPLPPQAHMSVGAPSGTELFGIMSSVVTSSSPIVSCNTSNLLPPPPGLSTFPQYSHDTGLPQAHTQLSNTATDIPQYRGSRMLGLMNLGSSNNANQPPVHMMAQQSAMNTLPRSPYNENRMGSIQPPSQNHGSFSGLSDYNNTSSFGTQEMKDSLKALLPNASINFAVGSTPPPIQQSRLRNNYMPPSIPMLNSATLWNGVGAQGQIIPPGNGSSISVTDDQFTDPAIVSGCLSSETNSNLARTQPHWLKSIQQLTEMDPSPVKSPSTQPIHSMSHMPSIYRQPATHSRMPFAQNLSQPGNGSGWPTLQAHNPPPGFPSAFRSTTQNPHIATLES</sequence>
<dbReference type="Gene3D" id="3.30.70.330">
    <property type="match status" value="1"/>
</dbReference>
<dbReference type="SUPFAM" id="SSF57850">
    <property type="entry name" value="RING/U-box"/>
    <property type="match status" value="1"/>
</dbReference>
<dbReference type="PROSITE" id="PS50103">
    <property type="entry name" value="ZF_C3H1"/>
    <property type="match status" value="1"/>
</dbReference>
<dbReference type="InterPro" id="IPR039515">
    <property type="entry name" value="NOT4_mRING-HC-C4C4"/>
</dbReference>
<feature type="compositionally biased region" description="Polar residues" evidence="27">
    <location>
        <begin position="256"/>
        <end position="267"/>
    </location>
</feature>
<dbReference type="InterPro" id="IPR001841">
    <property type="entry name" value="Znf_RING"/>
</dbReference>
<dbReference type="GO" id="GO:0008270">
    <property type="term" value="F:zinc ion binding"/>
    <property type="evidence" value="ECO:0007669"/>
    <property type="project" value="UniProtKB-KW"/>
</dbReference>
<evidence type="ECO:0000313" key="32">
    <source>
        <dbReference type="Proteomes" id="UP000593567"/>
    </source>
</evidence>
<dbReference type="Gene3D" id="3.30.40.10">
    <property type="entry name" value="Zinc/RING finger domain, C3HC4 (zinc finger)"/>
    <property type="match status" value="1"/>
</dbReference>
<dbReference type="PANTHER" id="PTHR12603">
    <property type="entry name" value="CCR4-NOT TRANSCRIPTION COMPLEX RELATED"/>
    <property type="match status" value="1"/>
</dbReference>
<evidence type="ECO:0000256" key="15">
    <source>
        <dbReference type="ARBA" id="ARBA00022884"/>
    </source>
</evidence>
<gene>
    <name evidence="31" type="ORF">EB796_017818</name>
</gene>
<evidence type="ECO:0000259" key="30">
    <source>
        <dbReference type="PROSITE" id="PS50103"/>
    </source>
</evidence>
<dbReference type="Pfam" id="PF14570">
    <property type="entry name" value="zf-RING_4"/>
    <property type="match status" value="1"/>
</dbReference>
<dbReference type="CDD" id="cd16618">
    <property type="entry name" value="mRING-HC-C4C4_CNOT4"/>
    <property type="match status" value="1"/>
</dbReference>
<dbReference type="SUPFAM" id="SSF54928">
    <property type="entry name" value="RNA-binding domain, RBD"/>
    <property type="match status" value="1"/>
</dbReference>
<comment type="catalytic activity">
    <reaction evidence="1">
        <text>S-ubiquitinyl-[E2 ubiquitin-conjugating enzyme]-L-cysteine + [acceptor protein]-L-lysine = [E2 ubiquitin-conjugating enzyme]-L-cysteine + N(6)-ubiquitinyl-[acceptor protein]-L-lysine.</text>
        <dbReference type="EC" id="2.3.2.27"/>
    </reaction>
</comment>
<keyword evidence="9" id="KW-0808">Transferase</keyword>
<dbReference type="GO" id="GO:0030014">
    <property type="term" value="C:CCR4-NOT complex"/>
    <property type="evidence" value="ECO:0007669"/>
    <property type="project" value="InterPro"/>
</dbReference>
<keyword evidence="10 26" id="KW-0479">Metal-binding</keyword>
<accession>A0A7J7JE38</accession>
<keyword evidence="11 26" id="KW-0863">Zinc-finger</keyword>
<evidence type="ECO:0000313" key="31">
    <source>
        <dbReference type="EMBL" id="KAF6023871.1"/>
    </source>
</evidence>
<evidence type="ECO:0000256" key="20">
    <source>
        <dbReference type="ARBA" id="ARBA00071435"/>
    </source>
</evidence>
<evidence type="ECO:0000256" key="14">
    <source>
        <dbReference type="ARBA" id="ARBA00022843"/>
    </source>
</evidence>
<feature type="region of interest" description="Disordered" evidence="27">
    <location>
        <begin position="833"/>
        <end position="874"/>
    </location>
</feature>
<keyword evidence="17" id="KW-0539">Nucleus</keyword>
<feature type="compositionally biased region" description="Polar residues" evidence="27">
    <location>
        <begin position="833"/>
        <end position="849"/>
    </location>
</feature>
<comment type="subcellular location">
    <subcellularLocation>
        <location evidence="3">Cytoplasm</location>
    </subcellularLocation>
    <subcellularLocation>
        <location evidence="2">Nucleus</location>
    </subcellularLocation>
</comment>
<keyword evidence="16" id="KW-0175">Coiled coil</keyword>
<evidence type="ECO:0000256" key="17">
    <source>
        <dbReference type="ARBA" id="ARBA00023242"/>
    </source>
</evidence>
<feature type="domain" description="C3H1-type" evidence="30">
    <location>
        <begin position="196"/>
        <end position="223"/>
    </location>
</feature>
<dbReference type="GO" id="GO:0061630">
    <property type="term" value="F:ubiquitin protein ligase activity"/>
    <property type="evidence" value="ECO:0007669"/>
    <property type="project" value="UniProtKB-EC"/>
</dbReference>
<feature type="compositionally biased region" description="Low complexity" evidence="27">
    <location>
        <begin position="320"/>
        <end position="361"/>
    </location>
</feature>
<evidence type="ECO:0000256" key="4">
    <source>
        <dbReference type="ARBA" id="ARBA00004906"/>
    </source>
</evidence>
<protein>
    <recommendedName>
        <fullName evidence="20">CCR4-NOT transcription complex subunit 4</fullName>
        <ecNumber evidence="5">2.3.2.27</ecNumber>
    </recommendedName>
    <alternativeName>
        <fullName evidence="23">CCR4-associated factor 4</fullName>
    </alternativeName>
    <alternativeName>
        <fullName evidence="24">E3 ubiquitin-protein ligase CNOT4</fullName>
    </alternativeName>
    <alternativeName>
        <fullName evidence="21">Potential transcriptional repressor NOT4Hp</fullName>
    </alternativeName>
    <alternativeName>
        <fullName evidence="22">RING-type E3 ubiquitin transferase CNOT4</fullName>
    </alternativeName>
</protein>
<evidence type="ECO:0000256" key="11">
    <source>
        <dbReference type="ARBA" id="ARBA00022771"/>
    </source>
</evidence>
<feature type="zinc finger region" description="C3H1-type" evidence="26">
    <location>
        <begin position="196"/>
        <end position="223"/>
    </location>
</feature>
<dbReference type="PROSITE" id="PS50102">
    <property type="entry name" value="RRM"/>
    <property type="match status" value="1"/>
</dbReference>
<dbReference type="GO" id="GO:0005634">
    <property type="term" value="C:nucleus"/>
    <property type="evidence" value="ECO:0007669"/>
    <property type="project" value="UniProtKB-SubCell"/>
</dbReference>
<evidence type="ECO:0000256" key="18">
    <source>
        <dbReference type="ARBA" id="ARBA00057081"/>
    </source>
</evidence>
<reference evidence="31" key="1">
    <citation type="submission" date="2020-06" db="EMBL/GenBank/DDBJ databases">
        <title>Draft genome of Bugula neritina, a colonial animal packing powerful symbionts and potential medicines.</title>
        <authorList>
            <person name="Rayko M."/>
        </authorList>
    </citation>
    <scope>NUCLEOTIDE SEQUENCE [LARGE SCALE GENOMIC DNA]</scope>
    <source>
        <strain evidence="31">Kwan_BN1</strain>
    </source>
</reference>
<comment type="subunit">
    <text evidence="19">Interacts with CNOT1 via its C-terminus but does not stably associate with the CCR4-NOT complex. Interacts (via RING domain) with UBE2D2. Interacts with ABCE1, PINK1 and PELO.</text>
</comment>
<dbReference type="GO" id="GO:0016567">
    <property type="term" value="P:protein ubiquitination"/>
    <property type="evidence" value="ECO:0007669"/>
    <property type="project" value="TreeGrafter"/>
</dbReference>
<evidence type="ECO:0000256" key="2">
    <source>
        <dbReference type="ARBA" id="ARBA00004123"/>
    </source>
</evidence>
<dbReference type="FunFam" id="3.30.40.10:FF:000006">
    <property type="entry name" value="CCR4-NOT transcription complex subunit 4"/>
    <property type="match status" value="1"/>
</dbReference>
<dbReference type="EC" id="2.3.2.27" evidence="5"/>
<keyword evidence="32" id="KW-1185">Reference proteome</keyword>
<evidence type="ECO:0000256" key="6">
    <source>
        <dbReference type="ARBA" id="ARBA00022481"/>
    </source>
</evidence>
<evidence type="ECO:0000256" key="5">
    <source>
        <dbReference type="ARBA" id="ARBA00012483"/>
    </source>
</evidence>
<dbReference type="AlphaFoldDB" id="A0A7J7JE38"/>
<organism evidence="31 32">
    <name type="scientific">Bugula neritina</name>
    <name type="common">Brown bryozoan</name>
    <name type="synonym">Sertularia neritina</name>
    <dbReference type="NCBI Taxonomy" id="10212"/>
    <lineage>
        <taxon>Eukaryota</taxon>
        <taxon>Metazoa</taxon>
        <taxon>Spiralia</taxon>
        <taxon>Lophotrochozoa</taxon>
        <taxon>Bryozoa</taxon>
        <taxon>Gymnolaemata</taxon>
        <taxon>Cheilostomatida</taxon>
        <taxon>Flustrina</taxon>
        <taxon>Buguloidea</taxon>
        <taxon>Bugulidae</taxon>
        <taxon>Bugula</taxon>
    </lineage>
</organism>
<dbReference type="SMART" id="SM00361">
    <property type="entry name" value="RRM_1"/>
    <property type="match status" value="1"/>
</dbReference>
<evidence type="ECO:0000256" key="23">
    <source>
        <dbReference type="ARBA" id="ARBA00083547"/>
    </source>
</evidence>
<evidence type="ECO:0000256" key="26">
    <source>
        <dbReference type="PROSITE-ProRule" id="PRU00723"/>
    </source>
</evidence>
<comment type="pathway">
    <text evidence="4">Protein modification; protein ubiquitination.</text>
</comment>
<keyword evidence="12" id="KW-0833">Ubl conjugation pathway</keyword>
<evidence type="ECO:0000256" key="16">
    <source>
        <dbReference type="ARBA" id="ARBA00023054"/>
    </source>
</evidence>
<dbReference type="CDD" id="cd12438">
    <property type="entry name" value="RRM_CNOT4"/>
    <property type="match status" value="1"/>
</dbReference>
<evidence type="ECO:0000259" key="28">
    <source>
        <dbReference type="PROSITE" id="PS50089"/>
    </source>
</evidence>
<dbReference type="InterPro" id="IPR039780">
    <property type="entry name" value="Mot2"/>
</dbReference>
<dbReference type="OrthoDB" id="1923159at2759"/>
<comment type="caution">
    <text evidence="31">The sequence shown here is derived from an EMBL/GenBank/DDBJ whole genome shotgun (WGS) entry which is preliminary data.</text>
</comment>
<evidence type="ECO:0000256" key="9">
    <source>
        <dbReference type="ARBA" id="ARBA00022679"/>
    </source>
</evidence>
<keyword evidence="13 26" id="KW-0862">Zinc</keyword>
<evidence type="ECO:0000256" key="21">
    <source>
        <dbReference type="ARBA" id="ARBA00075062"/>
    </source>
</evidence>
<feature type="compositionally biased region" description="Polar residues" evidence="27">
    <location>
        <begin position="283"/>
        <end position="299"/>
    </location>
</feature>
<comment type="function">
    <text evidence="18">Has E3 ubiquitin ligase activity, promoting ubiquitination and degradation of target proteins. Involved in activation of the JAK/STAT pathway. Catalyzes ubiquitination of methylated RBM15. Plays a role in quality control of translation of mitochondrial outer membrane-localized mRNA. As part of the PINK1-regulated signaling, upon mitochondria damage, ubiquitinates ABCE1 and thereby recruits autophagy receptors to the mitochondrial outer membrane to initiate mitophagy.</text>
</comment>
<feature type="domain" description="RING-type" evidence="28">
    <location>
        <begin position="20"/>
        <end position="63"/>
    </location>
</feature>
<keyword evidence="7" id="KW-0963">Cytoplasm</keyword>
<dbReference type="InterPro" id="IPR000504">
    <property type="entry name" value="RRM_dom"/>
</dbReference>
<keyword evidence="8" id="KW-0597">Phosphoprotein</keyword>
<evidence type="ECO:0000256" key="10">
    <source>
        <dbReference type="ARBA" id="ARBA00022723"/>
    </source>
</evidence>
<dbReference type="GO" id="GO:0005829">
    <property type="term" value="C:cytosol"/>
    <property type="evidence" value="ECO:0007669"/>
    <property type="project" value="UniProtKB-ARBA"/>
</dbReference>
<evidence type="ECO:0000256" key="7">
    <source>
        <dbReference type="ARBA" id="ARBA00022490"/>
    </source>
</evidence>
<dbReference type="InterPro" id="IPR035979">
    <property type="entry name" value="RBD_domain_sf"/>
</dbReference>
<dbReference type="PANTHER" id="PTHR12603:SF0">
    <property type="entry name" value="CCR4-NOT TRANSCRIPTION COMPLEX SUBUNIT 4"/>
    <property type="match status" value="1"/>
</dbReference>
<keyword evidence="15 25" id="KW-0694">RNA-binding</keyword>
<keyword evidence="14" id="KW-0832">Ubl conjugation</keyword>
<keyword evidence="6" id="KW-0488">Methylation</keyword>
<dbReference type="InterPro" id="IPR013083">
    <property type="entry name" value="Znf_RING/FYVE/PHD"/>
</dbReference>
<dbReference type="FunFam" id="3.30.70.330:FF:000044">
    <property type="entry name" value="Putative ccr4-not transcription complex subunit 4"/>
    <property type="match status" value="1"/>
</dbReference>
<dbReference type="Proteomes" id="UP000593567">
    <property type="component" value="Unassembled WGS sequence"/>
</dbReference>
<feature type="compositionally biased region" description="Polar residues" evidence="27">
    <location>
        <begin position="860"/>
        <end position="874"/>
    </location>
</feature>
<feature type="compositionally biased region" description="Low complexity" evidence="27">
    <location>
        <begin position="268"/>
        <end position="282"/>
    </location>
</feature>
<evidence type="ECO:0000256" key="27">
    <source>
        <dbReference type="SAM" id="MobiDB-lite"/>
    </source>
</evidence>
<dbReference type="InterPro" id="IPR034261">
    <property type="entry name" value="CNOT4_RRM"/>
</dbReference>
<dbReference type="InterPro" id="IPR003954">
    <property type="entry name" value="RRM_euk-type"/>
</dbReference>
<dbReference type="GO" id="GO:0003723">
    <property type="term" value="F:RNA binding"/>
    <property type="evidence" value="ECO:0007669"/>
    <property type="project" value="UniProtKB-UniRule"/>
</dbReference>
<evidence type="ECO:0000256" key="22">
    <source>
        <dbReference type="ARBA" id="ARBA00077837"/>
    </source>
</evidence>